<dbReference type="FunFam" id="3.40.50.300:FF:000335">
    <property type="entry name" value="ATP binding cassette subfamily A member 5"/>
    <property type="match status" value="1"/>
</dbReference>
<reference evidence="11" key="1">
    <citation type="submission" date="2021-09" db="EMBL/GenBank/DDBJ databases">
        <authorList>
            <consortium name="AG Swart"/>
            <person name="Singh M."/>
            <person name="Singh A."/>
            <person name="Seah K."/>
            <person name="Emmerich C."/>
        </authorList>
    </citation>
    <scope>NUCLEOTIDE SEQUENCE</scope>
    <source>
        <strain evidence="11">ATCC30299</strain>
    </source>
</reference>
<comment type="similarity">
    <text evidence="2">Belongs to the ABC transporter superfamily. ABCA family.</text>
</comment>
<dbReference type="PROSITE" id="PS00211">
    <property type="entry name" value="ABC_TRANSPORTER_1"/>
    <property type="match status" value="1"/>
</dbReference>
<dbReference type="EMBL" id="CAJZBQ010000055">
    <property type="protein sequence ID" value="CAG9332645.1"/>
    <property type="molecule type" value="Genomic_DNA"/>
</dbReference>
<gene>
    <name evidence="11" type="ORF">BSTOLATCC_MIC56938</name>
</gene>
<dbReference type="GO" id="GO:0140359">
    <property type="term" value="F:ABC-type transporter activity"/>
    <property type="evidence" value="ECO:0007669"/>
    <property type="project" value="InterPro"/>
</dbReference>
<dbReference type="Pfam" id="PF00005">
    <property type="entry name" value="ABC_tran"/>
    <property type="match status" value="1"/>
</dbReference>
<dbReference type="InterPro" id="IPR013525">
    <property type="entry name" value="ABC2_TM"/>
</dbReference>
<evidence type="ECO:0000256" key="3">
    <source>
        <dbReference type="ARBA" id="ARBA00022448"/>
    </source>
</evidence>
<evidence type="ECO:0000256" key="2">
    <source>
        <dbReference type="ARBA" id="ARBA00008869"/>
    </source>
</evidence>
<keyword evidence="12" id="KW-1185">Reference proteome</keyword>
<evidence type="ECO:0000256" key="7">
    <source>
        <dbReference type="ARBA" id="ARBA00022989"/>
    </source>
</evidence>
<dbReference type="InterPro" id="IPR017871">
    <property type="entry name" value="ABC_transporter-like_CS"/>
</dbReference>
<feature type="transmembrane region" description="Helical" evidence="9">
    <location>
        <begin position="247"/>
        <end position="265"/>
    </location>
</feature>
<dbReference type="InterPro" id="IPR003439">
    <property type="entry name" value="ABC_transporter-like_ATP-bd"/>
</dbReference>
<dbReference type="GO" id="GO:0016887">
    <property type="term" value="F:ATP hydrolysis activity"/>
    <property type="evidence" value="ECO:0007669"/>
    <property type="project" value="InterPro"/>
</dbReference>
<dbReference type="Pfam" id="PF12698">
    <property type="entry name" value="ABC2_membrane_3"/>
    <property type="match status" value="1"/>
</dbReference>
<keyword evidence="4 9" id="KW-0812">Transmembrane</keyword>
<sequence length="830" mass="94171">MEVKSPSLFSKTLILTYKNFKILLGSKISASFYLISPVLLCIMMLYQQTIATNYVNSEEIINPKIYNVNKIPKCTEPDCSTLAFGFTHGTTNWTNYTINHISKTSNFAIGSDIISYPNLNQTEFVDILNKQERRSQIGVLFCTNTIKIGENEVPCGTPNTNSTSLIYAIIYNFTGANPFFMLYNINEYNIQQEIIATKLALDQGLLSFASYDHSNENSEIELSIQPFPSTAHRFLQKYNVVASVGSLYLLLPGVFIMSLIVQEVVKEKSQYLKIYLHLYGASSISYWLSWSSIGVILSLISGNLFVIFGKICGFDEFTKTPYMLLAIVIASLNIDMMLMGCWASTMIKTRNMAYSAIFAFLLVGFCLQVIVSSPILIMYLNLNDSAAWVTCIKYALYMYPPFHMAMIFVRITKTAGSHWDKELLTWVEGTSYTWDDLYKQFQGQYKDLHFTLTSPWFSLVFLWGLFLFYSILTLYFDSIIKHNKPKTQHPLFFLNFLKCCTKNNTKERLRKSLLYDSDKLRIINLSKTYHSYWSKNHIKAVDNFCLDLNKDEIVGIIGQNGAGKSTLLSMLIGCLVPTSGTAALGDLDLLENGLGFIGYCPQQNILWDNLSGEEHIYIFSWLRGVEYSHNILKSVNLEESKDVTANCYSGGMKRRLSLAISSLGSPKIILMDEPTTGLDPINKRQVWKIICNLKQGRIVAMTTHSMEEAENLSDRVVVMSKGKLKAEGTPMLLKSTYSTEYTFHVTSSHQDTLTQIIRQKFPSVKIKTSSMKIIVSIYEGSPEVKNMVKFIENSELVTSWSISQDSLDKILSMLSHESLENNFELKEKIN</sequence>
<comment type="caution">
    <text evidence="11">The sequence shown here is derived from an EMBL/GenBank/DDBJ whole genome shotgun (WGS) entry which is preliminary data.</text>
</comment>
<dbReference type="PANTHER" id="PTHR19229:SF263">
    <property type="entry name" value="CHROMOSOME UNDETERMINED SCAFFOLD_17, WHOLE GENOME SHOTGUN SEQUENCE"/>
    <property type="match status" value="1"/>
</dbReference>
<keyword evidence="3" id="KW-0813">Transport</keyword>
<feature type="domain" description="ABC transporter" evidence="10">
    <location>
        <begin position="520"/>
        <end position="746"/>
    </location>
</feature>
<feature type="transmembrane region" description="Helical" evidence="9">
    <location>
        <begin position="320"/>
        <end position="342"/>
    </location>
</feature>
<dbReference type="InterPro" id="IPR026082">
    <property type="entry name" value="ABCA"/>
</dbReference>
<comment type="subcellular location">
    <subcellularLocation>
        <location evidence="1">Membrane</location>
        <topology evidence="1">Multi-pass membrane protein</topology>
    </subcellularLocation>
</comment>
<evidence type="ECO:0000256" key="5">
    <source>
        <dbReference type="ARBA" id="ARBA00022741"/>
    </source>
</evidence>
<dbReference type="InterPro" id="IPR003593">
    <property type="entry name" value="AAA+_ATPase"/>
</dbReference>
<feature type="transmembrane region" description="Helical" evidence="9">
    <location>
        <begin position="354"/>
        <end position="380"/>
    </location>
</feature>
<evidence type="ECO:0000313" key="11">
    <source>
        <dbReference type="EMBL" id="CAG9332645.1"/>
    </source>
</evidence>
<dbReference type="SUPFAM" id="SSF52540">
    <property type="entry name" value="P-loop containing nucleoside triphosphate hydrolases"/>
    <property type="match status" value="1"/>
</dbReference>
<organism evidence="11 12">
    <name type="scientific">Blepharisma stoltei</name>
    <dbReference type="NCBI Taxonomy" id="1481888"/>
    <lineage>
        <taxon>Eukaryota</taxon>
        <taxon>Sar</taxon>
        <taxon>Alveolata</taxon>
        <taxon>Ciliophora</taxon>
        <taxon>Postciliodesmatophora</taxon>
        <taxon>Heterotrichea</taxon>
        <taxon>Heterotrichida</taxon>
        <taxon>Blepharismidae</taxon>
        <taxon>Blepharisma</taxon>
    </lineage>
</organism>
<protein>
    <recommendedName>
        <fullName evidence="10">ABC transporter domain-containing protein</fullName>
    </recommendedName>
</protein>
<dbReference type="GO" id="GO:0005524">
    <property type="term" value="F:ATP binding"/>
    <property type="evidence" value="ECO:0007669"/>
    <property type="project" value="UniProtKB-KW"/>
</dbReference>
<proteinExistence type="inferred from homology"/>
<evidence type="ECO:0000256" key="9">
    <source>
        <dbReference type="SAM" id="Phobius"/>
    </source>
</evidence>
<dbReference type="Gene3D" id="3.40.50.300">
    <property type="entry name" value="P-loop containing nucleotide triphosphate hydrolases"/>
    <property type="match status" value="1"/>
</dbReference>
<dbReference type="Proteomes" id="UP001162131">
    <property type="component" value="Unassembled WGS sequence"/>
</dbReference>
<dbReference type="GO" id="GO:0005319">
    <property type="term" value="F:lipid transporter activity"/>
    <property type="evidence" value="ECO:0007669"/>
    <property type="project" value="TreeGrafter"/>
</dbReference>
<accession>A0AAU9JZD4</accession>
<dbReference type="AlphaFoldDB" id="A0AAU9JZD4"/>
<evidence type="ECO:0000256" key="8">
    <source>
        <dbReference type="ARBA" id="ARBA00023136"/>
    </source>
</evidence>
<dbReference type="PROSITE" id="PS50893">
    <property type="entry name" value="ABC_TRANSPORTER_2"/>
    <property type="match status" value="1"/>
</dbReference>
<dbReference type="GO" id="GO:0016020">
    <property type="term" value="C:membrane"/>
    <property type="evidence" value="ECO:0007669"/>
    <property type="project" value="UniProtKB-SubCell"/>
</dbReference>
<name>A0AAU9JZD4_9CILI</name>
<keyword evidence="8 9" id="KW-0472">Membrane</keyword>
<evidence type="ECO:0000313" key="12">
    <source>
        <dbReference type="Proteomes" id="UP001162131"/>
    </source>
</evidence>
<evidence type="ECO:0000256" key="6">
    <source>
        <dbReference type="ARBA" id="ARBA00022840"/>
    </source>
</evidence>
<evidence type="ECO:0000256" key="4">
    <source>
        <dbReference type="ARBA" id="ARBA00022692"/>
    </source>
</evidence>
<dbReference type="PANTHER" id="PTHR19229">
    <property type="entry name" value="ATP-BINDING CASSETTE TRANSPORTER SUBFAMILY A ABCA"/>
    <property type="match status" value="1"/>
</dbReference>
<evidence type="ECO:0000259" key="10">
    <source>
        <dbReference type="PROSITE" id="PS50893"/>
    </source>
</evidence>
<keyword evidence="5" id="KW-0547">Nucleotide-binding</keyword>
<keyword evidence="6" id="KW-0067">ATP-binding</keyword>
<keyword evidence="7 9" id="KW-1133">Transmembrane helix</keyword>
<dbReference type="SMART" id="SM00382">
    <property type="entry name" value="AAA"/>
    <property type="match status" value="1"/>
</dbReference>
<feature type="transmembrane region" description="Helical" evidence="9">
    <location>
        <begin position="20"/>
        <end position="46"/>
    </location>
</feature>
<feature type="transmembrane region" description="Helical" evidence="9">
    <location>
        <begin position="286"/>
        <end position="308"/>
    </location>
</feature>
<evidence type="ECO:0000256" key="1">
    <source>
        <dbReference type="ARBA" id="ARBA00004141"/>
    </source>
</evidence>
<feature type="transmembrane region" description="Helical" evidence="9">
    <location>
        <begin position="456"/>
        <end position="476"/>
    </location>
</feature>
<dbReference type="InterPro" id="IPR027417">
    <property type="entry name" value="P-loop_NTPase"/>
</dbReference>
<dbReference type="CDD" id="cd03263">
    <property type="entry name" value="ABC_subfamily_A"/>
    <property type="match status" value="1"/>
</dbReference>